<accession>A0A928Z3S8</accession>
<dbReference type="Pfam" id="PF01656">
    <property type="entry name" value="CbiA"/>
    <property type="match status" value="1"/>
</dbReference>
<evidence type="ECO:0000259" key="1">
    <source>
        <dbReference type="Pfam" id="PF01656"/>
    </source>
</evidence>
<evidence type="ECO:0000313" key="2">
    <source>
        <dbReference type="EMBL" id="MBE9031816.1"/>
    </source>
</evidence>
<dbReference type="InterPro" id="IPR050678">
    <property type="entry name" value="DNA_Partitioning_ATPase"/>
</dbReference>
<comment type="caution">
    <text evidence="2">The sequence shown here is derived from an EMBL/GenBank/DDBJ whole genome shotgun (WGS) entry which is preliminary data.</text>
</comment>
<dbReference type="InterPro" id="IPR002586">
    <property type="entry name" value="CobQ/CobB/MinD/ParA_Nub-bd_dom"/>
</dbReference>
<dbReference type="PANTHER" id="PTHR13696:SF96">
    <property type="entry name" value="COBQ_COBB_MIND_PARA NUCLEOTIDE BINDING DOMAIN-CONTAINING PROTEIN"/>
    <property type="match status" value="1"/>
</dbReference>
<dbReference type="SUPFAM" id="SSF52540">
    <property type="entry name" value="P-loop containing nucleoside triphosphate hydrolases"/>
    <property type="match status" value="1"/>
</dbReference>
<dbReference type="CDD" id="cd02042">
    <property type="entry name" value="ParAB_family"/>
    <property type="match status" value="1"/>
</dbReference>
<evidence type="ECO:0000313" key="3">
    <source>
        <dbReference type="Proteomes" id="UP000625316"/>
    </source>
</evidence>
<name>A0A928Z3S8_9CYAN</name>
<sequence>MIITIASTKGGAAKSTSAANIAFAMTRKRGAAPIAIVDMDRNRTIKNWSERSDDELPFYVFAEDEFPADWEGDVILDTPGNVDIDELLELAEQSDLVVLPTLPAAFSLESTIATLTQVEALTNYRILLTNVPPRPNKAGIRAMAALDDVGLLRFKKSVARRVVYMESELVGLPVGMMPGTGAKSAANDYKSVTAELVKVVKNG</sequence>
<proteinExistence type="predicted"/>
<dbReference type="Proteomes" id="UP000625316">
    <property type="component" value="Unassembled WGS sequence"/>
</dbReference>
<feature type="domain" description="CobQ/CobB/MinD/ParA nucleotide binding" evidence="1">
    <location>
        <begin position="3"/>
        <end position="146"/>
    </location>
</feature>
<dbReference type="AlphaFoldDB" id="A0A928Z3S8"/>
<reference evidence="2" key="1">
    <citation type="submission" date="2020-10" db="EMBL/GenBank/DDBJ databases">
        <authorList>
            <person name="Castelo-Branco R."/>
            <person name="Eusebio N."/>
            <person name="Adriana R."/>
            <person name="Vieira A."/>
            <person name="Brugerolle De Fraissinette N."/>
            <person name="Rezende De Castro R."/>
            <person name="Schneider M.P."/>
            <person name="Vasconcelos V."/>
            <person name="Leao P.N."/>
        </authorList>
    </citation>
    <scope>NUCLEOTIDE SEQUENCE</scope>
    <source>
        <strain evidence="2">LEGE 11480</strain>
    </source>
</reference>
<protein>
    <submittedName>
        <fullName evidence="2">ParA family protein</fullName>
    </submittedName>
</protein>
<gene>
    <name evidence="2" type="ORF">IQ266_18945</name>
</gene>
<dbReference type="PANTHER" id="PTHR13696">
    <property type="entry name" value="P-LOOP CONTAINING NUCLEOSIDE TRIPHOSPHATE HYDROLASE"/>
    <property type="match status" value="1"/>
</dbReference>
<dbReference type="RefSeq" id="WP_264326643.1">
    <property type="nucleotide sequence ID" value="NZ_JADEXQ010000076.1"/>
</dbReference>
<dbReference type="Gene3D" id="3.40.50.300">
    <property type="entry name" value="P-loop containing nucleotide triphosphate hydrolases"/>
    <property type="match status" value="1"/>
</dbReference>
<keyword evidence="3" id="KW-1185">Reference proteome</keyword>
<organism evidence="2 3">
    <name type="scientific">Romeriopsis navalis LEGE 11480</name>
    <dbReference type="NCBI Taxonomy" id="2777977"/>
    <lineage>
        <taxon>Bacteria</taxon>
        <taxon>Bacillati</taxon>
        <taxon>Cyanobacteriota</taxon>
        <taxon>Cyanophyceae</taxon>
        <taxon>Leptolyngbyales</taxon>
        <taxon>Leptolyngbyaceae</taxon>
        <taxon>Romeriopsis</taxon>
        <taxon>Romeriopsis navalis</taxon>
    </lineage>
</organism>
<dbReference type="InterPro" id="IPR027417">
    <property type="entry name" value="P-loop_NTPase"/>
</dbReference>
<dbReference type="EMBL" id="JADEXQ010000076">
    <property type="protein sequence ID" value="MBE9031816.1"/>
    <property type="molecule type" value="Genomic_DNA"/>
</dbReference>